<protein>
    <submittedName>
        <fullName evidence="2">Uncharacterized protein</fullName>
    </submittedName>
</protein>
<evidence type="ECO:0000313" key="2">
    <source>
        <dbReference type="EMBL" id="CAG7724858.1"/>
    </source>
</evidence>
<keyword evidence="1" id="KW-0812">Transmembrane</keyword>
<evidence type="ECO:0000313" key="3">
    <source>
        <dbReference type="Proteomes" id="UP000708208"/>
    </source>
</evidence>
<dbReference type="AlphaFoldDB" id="A0A8J2JSN4"/>
<keyword evidence="3" id="KW-1185">Reference proteome</keyword>
<name>A0A8J2JSN4_9HEXA</name>
<feature type="non-terminal residue" evidence="2">
    <location>
        <position position="1"/>
    </location>
</feature>
<proteinExistence type="predicted"/>
<feature type="transmembrane region" description="Helical" evidence="1">
    <location>
        <begin position="110"/>
        <end position="134"/>
    </location>
</feature>
<dbReference type="Proteomes" id="UP000708208">
    <property type="component" value="Unassembled WGS sequence"/>
</dbReference>
<feature type="transmembrane region" description="Helical" evidence="1">
    <location>
        <begin position="21"/>
        <end position="43"/>
    </location>
</feature>
<dbReference type="EMBL" id="CAJVCH010114614">
    <property type="protein sequence ID" value="CAG7724858.1"/>
    <property type="molecule type" value="Genomic_DNA"/>
</dbReference>
<keyword evidence="1" id="KW-0472">Membrane</keyword>
<evidence type="ECO:0000256" key="1">
    <source>
        <dbReference type="SAM" id="Phobius"/>
    </source>
</evidence>
<gene>
    <name evidence="2" type="ORF">AFUS01_LOCUS13853</name>
</gene>
<keyword evidence="1" id="KW-1133">Transmembrane helix</keyword>
<comment type="caution">
    <text evidence="2">The sequence shown here is derived from an EMBL/GenBank/DDBJ whole genome shotgun (WGS) entry which is preliminary data.</text>
</comment>
<feature type="transmembrane region" description="Helical" evidence="1">
    <location>
        <begin position="176"/>
        <end position="196"/>
    </location>
</feature>
<organism evidence="2 3">
    <name type="scientific">Allacma fusca</name>
    <dbReference type="NCBI Taxonomy" id="39272"/>
    <lineage>
        <taxon>Eukaryota</taxon>
        <taxon>Metazoa</taxon>
        <taxon>Ecdysozoa</taxon>
        <taxon>Arthropoda</taxon>
        <taxon>Hexapoda</taxon>
        <taxon>Collembola</taxon>
        <taxon>Symphypleona</taxon>
        <taxon>Sminthuridae</taxon>
        <taxon>Allacma</taxon>
    </lineage>
</organism>
<reference evidence="2" key="1">
    <citation type="submission" date="2021-06" db="EMBL/GenBank/DDBJ databases">
        <authorList>
            <person name="Hodson N. C."/>
            <person name="Mongue J. A."/>
            <person name="Jaron S. K."/>
        </authorList>
    </citation>
    <scope>NUCLEOTIDE SEQUENCE</scope>
</reference>
<sequence>MNGIYRQYSRDQNTNSLRNAVSLFSLLGSKIAALIFHLNIFFFENESFIFTNQMFQLRTLYNLRSDFPAAKIFVKIYILRALQSLVLSILKPNKMQFWYSVLDEKMKTKWFYSIHCVFNVQATLMQFGILFLIVNSLSYTTTLGGLLESGNISRMQGQKLFSYRQAQLLSVYFRKSYGTCMAILTAICPIISVFYTCGKSTGTITRCE</sequence>
<feature type="transmembrane region" description="Helical" evidence="1">
    <location>
        <begin position="72"/>
        <end position="90"/>
    </location>
</feature>
<accession>A0A8J2JSN4</accession>